<proteinExistence type="predicted"/>
<evidence type="ECO:0000313" key="2">
    <source>
        <dbReference type="EMBL" id="KAK7280809.1"/>
    </source>
</evidence>
<feature type="region of interest" description="Disordered" evidence="1">
    <location>
        <begin position="86"/>
        <end position="169"/>
    </location>
</feature>
<dbReference type="PANTHER" id="PTHR13087:SF0">
    <property type="entry name" value="NFKB ACTIVATING PROTEIN LIKE"/>
    <property type="match status" value="1"/>
</dbReference>
<dbReference type="GO" id="GO:0005634">
    <property type="term" value="C:nucleus"/>
    <property type="evidence" value="ECO:0007669"/>
    <property type="project" value="TreeGrafter"/>
</dbReference>
<dbReference type="Proteomes" id="UP001359559">
    <property type="component" value="Unassembled WGS sequence"/>
</dbReference>
<keyword evidence="3" id="KW-1185">Reference proteome</keyword>
<evidence type="ECO:0000256" key="1">
    <source>
        <dbReference type="SAM" id="MobiDB-lite"/>
    </source>
</evidence>
<feature type="compositionally biased region" description="Basic and acidic residues" evidence="1">
    <location>
        <begin position="1"/>
        <end position="13"/>
    </location>
</feature>
<accession>A0AAN9IJ61</accession>
<protein>
    <submittedName>
        <fullName evidence="2">Uncharacterized protein</fullName>
    </submittedName>
</protein>
<feature type="compositionally biased region" description="Basic residues" evidence="1">
    <location>
        <begin position="134"/>
        <end position="146"/>
    </location>
</feature>
<evidence type="ECO:0000313" key="3">
    <source>
        <dbReference type="Proteomes" id="UP001359559"/>
    </source>
</evidence>
<feature type="region of interest" description="Disordered" evidence="1">
    <location>
        <begin position="1"/>
        <end position="61"/>
    </location>
</feature>
<feature type="compositionally biased region" description="Basic and acidic residues" evidence="1">
    <location>
        <begin position="109"/>
        <end position="123"/>
    </location>
</feature>
<feature type="compositionally biased region" description="Polar residues" evidence="1">
    <location>
        <begin position="18"/>
        <end position="27"/>
    </location>
</feature>
<dbReference type="AlphaFoldDB" id="A0AAN9IJ61"/>
<reference evidence="2 3" key="1">
    <citation type="submission" date="2024-01" db="EMBL/GenBank/DDBJ databases">
        <title>The genomes of 5 underutilized Papilionoideae crops provide insights into root nodulation and disease resistance.</title>
        <authorList>
            <person name="Yuan L."/>
        </authorList>
    </citation>
    <scope>NUCLEOTIDE SEQUENCE [LARGE SCALE GENOMIC DNA]</scope>
    <source>
        <strain evidence="2">LY-2023</strain>
        <tissue evidence="2">Leaf</tissue>
    </source>
</reference>
<sequence length="237" mass="27517">MDRRCRKSSESPKPRNLRYTNVTSNDNAPPKRFGHQNGAYLDRDHGDWRGSDSKSNEELKGLSYKECRRLKRQKIRKSLKHSIWNIMPKEDHRRRKSIRKRKRNKKRRYNDSNKSDDSDSSGRKREKRSSSSRSRSRRSGRKTKTRSKTESEGSSSEEENGFDLGNAKSNSIIDDHVKKIKINFEALKLKELFESQKKPVLDNEPMVGPMTLPRAKGYISYSGAIRPGEGDAIEQYV</sequence>
<comment type="caution">
    <text evidence="2">The sequence shown here is derived from an EMBL/GenBank/DDBJ whole genome shotgun (WGS) entry which is preliminary data.</text>
</comment>
<dbReference type="GO" id="GO:0010468">
    <property type="term" value="P:regulation of gene expression"/>
    <property type="evidence" value="ECO:0007669"/>
    <property type="project" value="TreeGrafter"/>
</dbReference>
<dbReference type="PANTHER" id="PTHR13087">
    <property type="entry name" value="NF-KAPPA B ACTIVATING PROTEIN"/>
    <property type="match status" value="1"/>
</dbReference>
<organism evidence="2 3">
    <name type="scientific">Clitoria ternatea</name>
    <name type="common">Butterfly pea</name>
    <dbReference type="NCBI Taxonomy" id="43366"/>
    <lineage>
        <taxon>Eukaryota</taxon>
        <taxon>Viridiplantae</taxon>
        <taxon>Streptophyta</taxon>
        <taxon>Embryophyta</taxon>
        <taxon>Tracheophyta</taxon>
        <taxon>Spermatophyta</taxon>
        <taxon>Magnoliopsida</taxon>
        <taxon>eudicotyledons</taxon>
        <taxon>Gunneridae</taxon>
        <taxon>Pentapetalae</taxon>
        <taxon>rosids</taxon>
        <taxon>fabids</taxon>
        <taxon>Fabales</taxon>
        <taxon>Fabaceae</taxon>
        <taxon>Papilionoideae</taxon>
        <taxon>50 kb inversion clade</taxon>
        <taxon>NPAAA clade</taxon>
        <taxon>indigoferoid/millettioid clade</taxon>
        <taxon>Phaseoleae</taxon>
        <taxon>Clitoria</taxon>
    </lineage>
</organism>
<feature type="compositionally biased region" description="Basic and acidic residues" evidence="1">
    <location>
        <begin position="41"/>
        <end position="61"/>
    </location>
</feature>
<gene>
    <name evidence="2" type="ORF">RJT34_25876</name>
</gene>
<dbReference type="EMBL" id="JAYKXN010000006">
    <property type="protein sequence ID" value="KAK7280809.1"/>
    <property type="molecule type" value="Genomic_DNA"/>
</dbReference>
<feature type="compositionally biased region" description="Basic residues" evidence="1">
    <location>
        <begin position="92"/>
        <end position="108"/>
    </location>
</feature>
<dbReference type="InterPro" id="IPR040466">
    <property type="entry name" value="NKAP"/>
</dbReference>
<name>A0AAN9IJ61_CLITE</name>